<dbReference type="Proteomes" id="UP001163321">
    <property type="component" value="Chromosome 9"/>
</dbReference>
<organism evidence="1 2">
    <name type="scientific">Peronosclerospora sorghi</name>
    <dbReference type="NCBI Taxonomy" id="230839"/>
    <lineage>
        <taxon>Eukaryota</taxon>
        <taxon>Sar</taxon>
        <taxon>Stramenopiles</taxon>
        <taxon>Oomycota</taxon>
        <taxon>Peronosporomycetes</taxon>
        <taxon>Peronosporales</taxon>
        <taxon>Peronosporaceae</taxon>
        <taxon>Peronosclerospora</taxon>
    </lineage>
</organism>
<name>A0ACC0VI37_9STRA</name>
<accession>A0ACC0VI37</accession>
<keyword evidence="2" id="KW-1185">Reference proteome</keyword>
<comment type="caution">
    <text evidence="1">The sequence shown here is derived from an EMBL/GenBank/DDBJ whole genome shotgun (WGS) entry which is preliminary data.</text>
</comment>
<evidence type="ECO:0000313" key="1">
    <source>
        <dbReference type="EMBL" id="KAI9905403.1"/>
    </source>
</evidence>
<evidence type="ECO:0000313" key="2">
    <source>
        <dbReference type="Proteomes" id="UP001163321"/>
    </source>
</evidence>
<reference evidence="1 2" key="1">
    <citation type="journal article" date="2022" name="bioRxiv">
        <title>The genome of the oomycete Peronosclerospora sorghi, a cosmopolitan pathogen of maize and sorghum, is inflated with dispersed pseudogenes.</title>
        <authorList>
            <person name="Fletcher K."/>
            <person name="Martin F."/>
            <person name="Isakeit T."/>
            <person name="Cavanaugh K."/>
            <person name="Magill C."/>
            <person name="Michelmore R."/>
        </authorList>
    </citation>
    <scope>NUCLEOTIDE SEQUENCE [LARGE SCALE GENOMIC DNA]</scope>
    <source>
        <strain evidence="1">P6</strain>
    </source>
</reference>
<proteinExistence type="predicted"/>
<dbReference type="EMBL" id="CM047588">
    <property type="protein sequence ID" value="KAI9905403.1"/>
    <property type="molecule type" value="Genomic_DNA"/>
</dbReference>
<sequence>MKAEDWPRLVKTPASSLGGMAPVTVITGLTVQSPLDNISGPAVIEVTTLEAILTTQRRNFHRLRESLYMIHKHSTPTATKLRPAGREAADARHGAKMVQFDVGDYVLYANVWTQPTFPMVRTRPSRIDNVGVVYEIKNLIAGDVREVHASRLRFYADDKIDVTEAHVAHNIESHVVEQLVACAYNAGRQRFEVQVKLRGLDEAETHVPVVLKWFVEANKKGAVVQKMAAALGLIPTQPQQKRCKAKATTATKKSSKKIAKAKSAGGRRSGS</sequence>
<gene>
    <name evidence="1" type="ORF">PsorP6_013624</name>
</gene>
<protein>
    <submittedName>
        <fullName evidence="1">Uncharacterized protein</fullName>
    </submittedName>
</protein>